<organism evidence="7 8">
    <name type="scientific">Saccharothrix algeriensis</name>
    <dbReference type="NCBI Taxonomy" id="173560"/>
    <lineage>
        <taxon>Bacteria</taxon>
        <taxon>Bacillati</taxon>
        <taxon>Actinomycetota</taxon>
        <taxon>Actinomycetes</taxon>
        <taxon>Pseudonocardiales</taxon>
        <taxon>Pseudonocardiaceae</taxon>
        <taxon>Saccharothrix</taxon>
    </lineage>
</organism>
<dbReference type="InterPro" id="IPR005561">
    <property type="entry name" value="ANTAR"/>
</dbReference>
<dbReference type="Pfam" id="PF13185">
    <property type="entry name" value="GAF_2"/>
    <property type="match status" value="1"/>
</dbReference>
<dbReference type="SMART" id="SM01012">
    <property type="entry name" value="ANTAR"/>
    <property type="match status" value="1"/>
</dbReference>
<dbReference type="GO" id="GO:0016301">
    <property type="term" value="F:kinase activity"/>
    <property type="evidence" value="ECO:0007669"/>
    <property type="project" value="UniProtKB-KW"/>
</dbReference>
<name>A0A8T8HXA1_9PSEU</name>
<dbReference type="EMBL" id="CP072788">
    <property type="protein sequence ID" value="QTR03126.1"/>
    <property type="molecule type" value="Genomic_DNA"/>
</dbReference>
<evidence type="ECO:0000256" key="4">
    <source>
        <dbReference type="ARBA" id="ARBA00023163"/>
    </source>
</evidence>
<evidence type="ECO:0000313" key="7">
    <source>
        <dbReference type="EMBL" id="QTR03126.1"/>
    </source>
</evidence>
<dbReference type="EMBL" id="JAFBCL010000001">
    <property type="protein sequence ID" value="MBM7814847.1"/>
    <property type="molecule type" value="Genomic_DNA"/>
</dbReference>
<dbReference type="InterPro" id="IPR029016">
    <property type="entry name" value="GAF-like_dom_sf"/>
</dbReference>
<dbReference type="Proteomes" id="UP001195724">
    <property type="component" value="Unassembled WGS sequence"/>
</dbReference>
<dbReference type="PIRSF" id="PIRSF036625">
    <property type="entry name" value="GAF_ANTAR"/>
    <property type="match status" value="1"/>
</dbReference>
<dbReference type="AlphaFoldDB" id="A0A8T8HXA1"/>
<feature type="domain" description="ANTAR" evidence="5">
    <location>
        <begin position="171"/>
        <end position="232"/>
    </location>
</feature>
<protein>
    <submittedName>
        <fullName evidence="7">GAF and ANTAR domain-containing protein</fullName>
    </submittedName>
    <submittedName>
        <fullName evidence="6">GAF domain-containing protein</fullName>
    </submittedName>
</protein>
<dbReference type="InterPro" id="IPR012074">
    <property type="entry name" value="GAF_ANTAR"/>
</dbReference>
<proteinExistence type="predicted"/>
<dbReference type="Pfam" id="PF03861">
    <property type="entry name" value="ANTAR"/>
    <property type="match status" value="1"/>
</dbReference>
<evidence type="ECO:0000313" key="9">
    <source>
        <dbReference type="Proteomes" id="UP001195724"/>
    </source>
</evidence>
<dbReference type="InterPro" id="IPR011006">
    <property type="entry name" value="CheY-like_superfamily"/>
</dbReference>
<dbReference type="SMART" id="SM00065">
    <property type="entry name" value="GAF"/>
    <property type="match status" value="1"/>
</dbReference>
<accession>A0A8T8HXA1</accession>
<keyword evidence="9" id="KW-1185">Reference proteome</keyword>
<dbReference type="InterPro" id="IPR003018">
    <property type="entry name" value="GAF"/>
</dbReference>
<dbReference type="PROSITE" id="PS50921">
    <property type="entry name" value="ANTAR"/>
    <property type="match status" value="1"/>
</dbReference>
<evidence type="ECO:0000259" key="5">
    <source>
        <dbReference type="PROSITE" id="PS50921"/>
    </source>
</evidence>
<keyword evidence="3" id="KW-0805">Transcription regulation</keyword>
<reference evidence="6 9" key="1">
    <citation type="submission" date="2021-01" db="EMBL/GenBank/DDBJ databases">
        <title>Sequencing the genomes of 1000 actinobacteria strains.</title>
        <authorList>
            <person name="Klenk H.-P."/>
        </authorList>
    </citation>
    <scope>NUCLEOTIDE SEQUENCE [LARGE SCALE GENOMIC DNA]</scope>
    <source>
        <strain evidence="6 9">DSM 44581</strain>
    </source>
</reference>
<dbReference type="GO" id="GO:0003723">
    <property type="term" value="F:RNA binding"/>
    <property type="evidence" value="ECO:0007669"/>
    <property type="project" value="InterPro"/>
</dbReference>
<evidence type="ECO:0000256" key="3">
    <source>
        <dbReference type="ARBA" id="ARBA00023015"/>
    </source>
</evidence>
<sequence>MESESLPTDELAAVFARVSGLLLSAETVNNGLALVTALAKESFAGTAGAGITLLDQAGDRVTAAATDAVVERADALQYELGQGPCLTAWEQRAVVRVDDLDREERWPDWVRAVAGVGLRSVLSAPLLLDGKLLGAMKVYASGPGAYGEREEHLLTMFATQAAILLDNLRTSEDARRVSDDLRRALRGRDVVALAKGVVMARDGVDERAAFLVLADLARRRGTTLRRACEHLVRSAPGRPGRSR</sequence>
<evidence type="ECO:0000256" key="1">
    <source>
        <dbReference type="ARBA" id="ARBA00022679"/>
    </source>
</evidence>
<dbReference type="Gene3D" id="1.10.10.10">
    <property type="entry name" value="Winged helix-like DNA-binding domain superfamily/Winged helix DNA-binding domain"/>
    <property type="match status" value="1"/>
</dbReference>
<keyword evidence="1" id="KW-0808">Transferase</keyword>
<evidence type="ECO:0000256" key="2">
    <source>
        <dbReference type="ARBA" id="ARBA00022777"/>
    </source>
</evidence>
<dbReference type="Proteomes" id="UP000671828">
    <property type="component" value="Chromosome"/>
</dbReference>
<evidence type="ECO:0000313" key="6">
    <source>
        <dbReference type="EMBL" id="MBM7814847.1"/>
    </source>
</evidence>
<evidence type="ECO:0000313" key="8">
    <source>
        <dbReference type="Proteomes" id="UP000671828"/>
    </source>
</evidence>
<dbReference type="InterPro" id="IPR036388">
    <property type="entry name" value="WH-like_DNA-bd_sf"/>
</dbReference>
<reference evidence="7" key="2">
    <citation type="submission" date="2021-04" db="EMBL/GenBank/DDBJ databases">
        <title>Saccharothrix algeriensis WGS.</title>
        <authorList>
            <person name="Stuskova K."/>
            <person name="Hakalova E."/>
            <person name="Tebbal A.B."/>
            <person name="Eichmeier A."/>
        </authorList>
    </citation>
    <scope>NUCLEOTIDE SEQUENCE</scope>
    <source>
        <strain evidence="7">NRRL B-24137</strain>
    </source>
</reference>
<gene>
    <name evidence="7" type="ORF">J7S33_29860</name>
    <name evidence="6" type="ORF">JOE68_005712</name>
</gene>
<dbReference type="Gene3D" id="3.30.450.40">
    <property type="match status" value="1"/>
</dbReference>
<dbReference type="SUPFAM" id="SSF52172">
    <property type="entry name" value="CheY-like"/>
    <property type="match status" value="1"/>
</dbReference>
<dbReference type="SUPFAM" id="SSF55781">
    <property type="entry name" value="GAF domain-like"/>
    <property type="match status" value="1"/>
</dbReference>
<keyword evidence="4" id="KW-0804">Transcription</keyword>
<keyword evidence="2" id="KW-0418">Kinase</keyword>
<dbReference type="RefSeq" id="WP_204845440.1">
    <property type="nucleotide sequence ID" value="NZ_JAFBCL010000001.1"/>
</dbReference>